<name>A0A1F8H7L2_9BACT</name>
<dbReference type="SUPFAM" id="SSF50952">
    <property type="entry name" value="Soluble quinoprotein glucose dehydrogenase"/>
    <property type="match status" value="1"/>
</dbReference>
<dbReference type="Pfam" id="PF22807">
    <property type="entry name" value="TrAA12"/>
    <property type="match status" value="1"/>
</dbReference>
<feature type="domain" description="Pyrroloquinoline quinone-dependent pyranose dehydrogenase beta-propeller" evidence="2">
    <location>
        <begin position="57"/>
        <end position="434"/>
    </location>
</feature>
<comment type="caution">
    <text evidence="3">The sequence shown here is derived from an EMBL/GenBank/DDBJ whole genome shotgun (WGS) entry which is preliminary data.</text>
</comment>
<reference evidence="3 4" key="1">
    <citation type="journal article" date="2016" name="Nat. Commun.">
        <title>Thousands of microbial genomes shed light on interconnected biogeochemical processes in an aquifer system.</title>
        <authorList>
            <person name="Anantharaman K."/>
            <person name="Brown C.T."/>
            <person name="Hug L.A."/>
            <person name="Sharon I."/>
            <person name="Castelle C.J."/>
            <person name="Probst A.J."/>
            <person name="Thomas B.C."/>
            <person name="Singh A."/>
            <person name="Wilkins M.J."/>
            <person name="Karaoz U."/>
            <person name="Brodie E.L."/>
            <person name="Williams K.H."/>
            <person name="Hubbard S.S."/>
            <person name="Banfield J.F."/>
        </authorList>
    </citation>
    <scope>NUCLEOTIDE SEQUENCE [LARGE SCALE GENOMIC DNA]</scope>
</reference>
<gene>
    <name evidence="3" type="ORF">A3G51_02850</name>
</gene>
<dbReference type="EMBL" id="MGKY01000015">
    <property type="protein sequence ID" value="OGN33592.1"/>
    <property type="molecule type" value="Genomic_DNA"/>
</dbReference>
<sequence length="436" mass="48172">MLSNKKTILISVSIVAISAGLYFRGTDLLKKLVGYNVPPLEESTEFQTSNPSLPYLKLPEGFKINIFAKNLKDPRVITFDSSGRMLVSETEGGRVVLFEDKDKNGIAEAKKTLLSGLNKPHGLAFYGSGNTTYLYVAETQQVARYTYDVKSGTVISIKGENVTNLPSAGRHFTRTISFGPNFRETPLLTGKKGDTTLSQTKLYISVGSSCDVCVETTTWKRAAILESDPDGKIFTAEFAGGLRNSVFFTFHPKTKEIWATEMGRDNLGDNLPPDEINIIKVAGPEDKFGAKRYGWPFCYGNRVRDKTFNPEKIERTDLSSDCTQTESPAIQIQAHSAPLGLAFISDKKWPSEWQNDLLVAYHGSWNRSEPVGYKIVRYNLDTNGNVLSQKPEDFISGWLGDDGKISGRPVDLKFGPEGALFISDDSAGVIYKVTPK</sequence>
<feature type="transmembrane region" description="Helical" evidence="1">
    <location>
        <begin position="7"/>
        <end position="23"/>
    </location>
</feature>
<evidence type="ECO:0000313" key="4">
    <source>
        <dbReference type="Proteomes" id="UP000177745"/>
    </source>
</evidence>
<keyword evidence="1" id="KW-0812">Transmembrane</keyword>
<keyword evidence="1" id="KW-1133">Transmembrane helix</keyword>
<evidence type="ECO:0000259" key="2">
    <source>
        <dbReference type="Pfam" id="PF22807"/>
    </source>
</evidence>
<dbReference type="PANTHER" id="PTHR19328">
    <property type="entry name" value="HEDGEHOG-INTERACTING PROTEIN"/>
    <property type="match status" value="1"/>
</dbReference>
<keyword evidence="1" id="KW-0472">Membrane</keyword>
<organism evidence="3 4">
    <name type="scientific">Candidatus Yanofskybacteria bacterium RIFCSPLOWO2_12_FULL_43_11b</name>
    <dbReference type="NCBI Taxonomy" id="1802710"/>
    <lineage>
        <taxon>Bacteria</taxon>
        <taxon>Candidatus Yanofskyibacteriota</taxon>
    </lineage>
</organism>
<dbReference type="InterPro" id="IPR011042">
    <property type="entry name" value="6-blade_b-propeller_TolB-like"/>
</dbReference>
<accession>A0A1F8H7L2</accession>
<dbReference type="InterPro" id="IPR054539">
    <property type="entry name" value="Beta-prop_PDH"/>
</dbReference>
<evidence type="ECO:0000313" key="3">
    <source>
        <dbReference type="EMBL" id="OGN33592.1"/>
    </source>
</evidence>
<protein>
    <recommendedName>
        <fullName evidence="2">Pyrroloquinoline quinone-dependent pyranose dehydrogenase beta-propeller domain-containing protein</fullName>
    </recommendedName>
</protein>
<dbReference type="Proteomes" id="UP000177745">
    <property type="component" value="Unassembled WGS sequence"/>
</dbReference>
<evidence type="ECO:0000256" key="1">
    <source>
        <dbReference type="SAM" id="Phobius"/>
    </source>
</evidence>
<dbReference type="Gene3D" id="2.120.10.30">
    <property type="entry name" value="TolB, C-terminal domain"/>
    <property type="match status" value="1"/>
</dbReference>
<dbReference type="PANTHER" id="PTHR19328:SF53">
    <property type="entry name" value="MEMBRANE PROTEIN"/>
    <property type="match status" value="1"/>
</dbReference>
<proteinExistence type="predicted"/>
<dbReference type="AlphaFoldDB" id="A0A1F8H7L2"/>
<dbReference type="InterPro" id="IPR011041">
    <property type="entry name" value="Quinoprot_gluc/sorb_DH_b-prop"/>
</dbReference>